<evidence type="ECO:0000256" key="5">
    <source>
        <dbReference type="ARBA" id="ARBA00022989"/>
    </source>
</evidence>
<dbReference type="NCBIfam" id="TIGR03023">
    <property type="entry name" value="WcaJ_sugtrans"/>
    <property type="match status" value="1"/>
</dbReference>
<protein>
    <submittedName>
        <fullName evidence="10">Undecaprenyl-phosphate glucose phosphotransferase</fullName>
        <ecNumber evidence="10">2.7.8.31</ecNumber>
    </submittedName>
</protein>
<dbReference type="EC" id="2.7.8.31" evidence="10"/>
<dbReference type="InterPro" id="IPR036291">
    <property type="entry name" value="NAD(P)-bd_dom_sf"/>
</dbReference>
<comment type="subcellular location">
    <subcellularLocation>
        <location evidence="1">Membrane</location>
        <topology evidence="1">Multi-pass membrane protein</topology>
    </subcellularLocation>
</comment>
<evidence type="ECO:0000256" key="1">
    <source>
        <dbReference type="ARBA" id="ARBA00004141"/>
    </source>
</evidence>
<accession>A0ABW5DWK5</accession>
<dbReference type="EMBL" id="JBHUIP010000016">
    <property type="protein sequence ID" value="MFD2265282.1"/>
    <property type="molecule type" value="Genomic_DNA"/>
</dbReference>
<comment type="caution">
    <text evidence="10">The sequence shown here is derived from an EMBL/GenBank/DDBJ whole genome shotgun (WGS) entry which is preliminary data.</text>
</comment>
<name>A0ABW5DWK5_9PROT</name>
<evidence type="ECO:0000259" key="9">
    <source>
        <dbReference type="Pfam" id="PF02397"/>
    </source>
</evidence>
<keyword evidence="6 8" id="KW-0472">Membrane</keyword>
<feature type="transmembrane region" description="Helical" evidence="8">
    <location>
        <begin position="12"/>
        <end position="37"/>
    </location>
</feature>
<evidence type="ECO:0000256" key="6">
    <source>
        <dbReference type="ARBA" id="ARBA00023136"/>
    </source>
</evidence>
<feature type="transmembrane region" description="Helical" evidence="8">
    <location>
        <begin position="49"/>
        <end position="71"/>
    </location>
</feature>
<evidence type="ECO:0000256" key="3">
    <source>
        <dbReference type="ARBA" id="ARBA00022679"/>
    </source>
</evidence>
<dbReference type="InterPro" id="IPR003362">
    <property type="entry name" value="Bact_transf"/>
</dbReference>
<feature type="domain" description="Bacterial sugar transferase" evidence="9">
    <location>
        <begin position="280"/>
        <end position="461"/>
    </location>
</feature>
<dbReference type="Pfam" id="PF13727">
    <property type="entry name" value="CoA_binding_3"/>
    <property type="match status" value="1"/>
</dbReference>
<dbReference type="PANTHER" id="PTHR30576:SF0">
    <property type="entry name" value="UNDECAPRENYL-PHOSPHATE N-ACETYLGALACTOSAMINYL 1-PHOSPHATE TRANSFERASE-RELATED"/>
    <property type="match status" value="1"/>
</dbReference>
<evidence type="ECO:0000256" key="8">
    <source>
        <dbReference type="SAM" id="Phobius"/>
    </source>
</evidence>
<dbReference type="Pfam" id="PF02397">
    <property type="entry name" value="Bac_transf"/>
    <property type="match status" value="1"/>
</dbReference>
<feature type="transmembrane region" description="Helical" evidence="8">
    <location>
        <begin position="284"/>
        <end position="304"/>
    </location>
</feature>
<evidence type="ECO:0000256" key="7">
    <source>
        <dbReference type="ARBA" id="ARBA00023169"/>
    </source>
</evidence>
<comment type="similarity">
    <text evidence="2">Belongs to the bacterial sugar transferase family.</text>
</comment>
<dbReference type="Proteomes" id="UP001597295">
    <property type="component" value="Unassembled WGS sequence"/>
</dbReference>
<keyword evidence="11" id="KW-1185">Reference proteome</keyword>
<evidence type="ECO:0000256" key="4">
    <source>
        <dbReference type="ARBA" id="ARBA00022692"/>
    </source>
</evidence>
<evidence type="ECO:0000256" key="2">
    <source>
        <dbReference type="ARBA" id="ARBA00006464"/>
    </source>
</evidence>
<feature type="transmembrane region" description="Helical" evidence="8">
    <location>
        <begin position="83"/>
        <end position="104"/>
    </location>
</feature>
<dbReference type="InterPro" id="IPR017475">
    <property type="entry name" value="EPS_sugar_tfrase"/>
</dbReference>
<dbReference type="NCBIfam" id="TIGR03025">
    <property type="entry name" value="EPS_sugtrans"/>
    <property type="match status" value="1"/>
</dbReference>
<keyword evidence="3 10" id="KW-0808">Transferase</keyword>
<dbReference type="SUPFAM" id="SSF51735">
    <property type="entry name" value="NAD(P)-binding Rossmann-fold domains"/>
    <property type="match status" value="1"/>
</dbReference>
<keyword evidence="7" id="KW-0270">Exopolysaccharide synthesis</keyword>
<dbReference type="InterPro" id="IPR017473">
    <property type="entry name" value="Undecaprenyl-P_gluc_Ptfrase"/>
</dbReference>
<keyword evidence="4 8" id="KW-0812">Transmembrane</keyword>
<dbReference type="Gene3D" id="3.40.50.720">
    <property type="entry name" value="NAD(P)-binding Rossmann-like Domain"/>
    <property type="match status" value="1"/>
</dbReference>
<sequence>MNRKNTASLTTDWHIFIAGMLRLGDVAICVAMAFVSYRLWHETWTMPAYYQWAIALAALLILNFTHIAGLYRQEALGSASVQIVRIVTAWTAVFAILMALAYATDIPSWFSLDWAFLWYGMTLGGFVVVRVIAWLRRRRLRRQGRLKLRIALVGARELGRHVLRQLSASDQIEVVGVYDDIPSTDALIEGVPYRGPVANLVALSRREQLDEIVIAMIDRSPEEIETVLAKLREVPVNAKFCAHTLRFNLPVRGYSAVGGLPLLHVYERPMSGWGAIWKGTEDRILGLALLIPLLPIMGIIALLVKMDSPGPVLFRQKRYGFNNNEIEVFKFRSMRHDPNPDPNVPQARKNDARITRIGAFLRKSSLDELPQLFNVLAGTMSLVGPRPHAVAHNEHYANIIDGYLGRHRVKPGITGWAQVNGYRGETDTPEKMRMRVQFDLYYIDNWSISFDLKILALTAFVGFVHKNAY</sequence>
<dbReference type="PANTHER" id="PTHR30576">
    <property type="entry name" value="COLANIC BIOSYNTHESIS UDP-GLUCOSE LIPID CARRIER TRANSFERASE"/>
    <property type="match status" value="1"/>
</dbReference>
<dbReference type="GO" id="GO:0089702">
    <property type="term" value="F:undecaprenyl-phosphate glucose phosphotransferase activity"/>
    <property type="evidence" value="ECO:0007669"/>
    <property type="project" value="UniProtKB-EC"/>
</dbReference>
<gene>
    <name evidence="10" type="ORF">ACFSM5_20430</name>
</gene>
<evidence type="ECO:0000313" key="10">
    <source>
        <dbReference type="EMBL" id="MFD2265282.1"/>
    </source>
</evidence>
<dbReference type="RefSeq" id="WP_379878459.1">
    <property type="nucleotide sequence ID" value="NZ_JBHUIP010000016.1"/>
</dbReference>
<proteinExistence type="inferred from homology"/>
<keyword evidence="5 8" id="KW-1133">Transmembrane helix</keyword>
<feature type="transmembrane region" description="Helical" evidence="8">
    <location>
        <begin position="116"/>
        <end position="135"/>
    </location>
</feature>
<evidence type="ECO:0000313" key="11">
    <source>
        <dbReference type="Proteomes" id="UP001597295"/>
    </source>
</evidence>
<reference evidence="11" key="1">
    <citation type="journal article" date="2019" name="Int. J. Syst. Evol. Microbiol.">
        <title>The Global Catalogue of Microorganisms (GCM) 10K type strain sequencing project: providing services to taxonomists for standard genome sequencing and annotation.</title>
        <authorList>
            <consortium name="The Broad Institute Genomics Platform"/>
            <consortium name="The Broad Institute Genome Sequencing Center for Infectious Disease"/>
            <person name="Wu L."/>
            <person name="Ma J."/>
        </authorList>
    </citation>
    <scope>NUCLEOTIDE SEQUENCE [LARGE SCALE GENOMIC DNA]</scope>
    <source>
        <strain evidence="11">CGMCC 1.19062</strain>
    </source>
</reference>
<organism evidence="10 11">
    <name type="scientific">Lacibacterium aquatile</name>
    <dbReference type="NCBI Taxonomy" id="1168082"/>
    <lineage>
        <taxon>Bacteria</taxon>
        <taxon>Pseudomonadati</taxon>
        <taxon>Pseudomonadota</taxon>
        <taxon>Alphaproteobacteria</taxon>
        <taxon>Rhodospirillales</taxon>
        <taxon>Rhodospirillaceae</taxon>
    </lineage>
</organism>